<keyword evidence="4 8" id="KW-0479">Metal-binding</keyword>
<reference evidence="9" key="1">
    <citation type="submission" date="2022-10" db="EMBL/GenBank/DDBJ databases">
        <title>Complete genome sequence of Agrobacterium salinitolerans CFBP5507.</title>
        <authorList>
            <person name="Tchabashvili S."/>
            <person name="Yen H.-C."/>
            <person name="Haryono M."/>
            <person name="Lin Y.-C."/>
            <person name="Lai E.-M."/>
            <person name="Kuo C.-H."/>
        </authorList>
    </citation>
    <scope>NUCLEOTIDE SEQUENCE</scope>
    <source>
        <strain evidence="9">CFBP5507</strain>
        <plasmid evidence="9">pAtCFBP5507a</plasmid>
    </source>
</reference>
<dbReference type="OrthoDB" id="5458135at2"/>
<dbReference type="EC" id="3.1.-.-" evidence="8"/>
<comment type="cofactor">
    <cofactor evidence="1 8">
        <name>Mg(2+)</name>
        <dbReference type="ChEBI" id="CHEBI:18420"/>
    </cofactor>
</comment>
<dbReference type="Proteomes" id="UP000298735">
    <property type="component" value="Plasmid pAtCFBP5507a"/>
</dbReference>
<feature type="binding site" evidence="8">
    <location>
        <position position="107"/>
    </location>
    <ligand>
        <name>Mg(2+)</name>
        <dbReference type="ChEBI" id="CHEBI:18420"/>
    </ligand>
</feature>
<evidence type="ECO:0000256" key="4">
    <source>
        <dbReference type="ARBA" id="ARBA00022723"/>
    </source>
</evidence>
<evidence type="ECO:0000256" key="7">
    <source>
        <dbReference type="ARBA" id="ARBA00038093"/>
    </source>
</evidence>
<dbReference type="Pfam" id="PF01850">
    <property type="entry name" value="PIN"/>
    <property type="match status" value="1"/>
</dbReference>
<dbReference type="GO" id="GO:0000287">
    <property type="term" value="F:magnesium ion binding"/>
    <property type="evidence" value="ECO:0007669"/>
    <property type="project" value="UniProtKB-UniRule"/>
</dbReference>
<keyword evidence="8" id="KW-0800">Toxin</keyword>
<evidence type="ECO:0000256" key="5">
    <source>
        <dbReference type="ARBA" id="ARBA00022801"/>
    </source>
</evidence>
<dbReference type="RefSeq" id="WP_137409368.1">
    <property type="nucleotide sequence ID" value="NZ_CP109970.1"/>
</dbReference>
<keyword evidence="6 8" id="KW-0460">Magnesium</keyword>
<geneLocation type="plasmid" evidence="9 10">
    <name>pAtCFBP5507a</name>
</geneLocation>
<evidence type="ECO:0000313" key="10">
    <source>
        <dbReference type="Proteomes" id="UP000298735"/>
    </source>
</evidence>
<dbReference type="InterPro" id="IPR022907">
    <property type="entry name" value="VapC_family"/>
</dbReference>
<keyword evidence="9" id="KW-0614">Plasmid</keyword>
<protein>
    <recommendedName>
        <fullName evidence="8">Ribonuclease VapC</fullName>
        <shortName evidence="8">RNase VapC</shortName>
        <ecNumber evidence="8">3.1.-.-</ecNumber>
    </recommendedName>
    <alternativeName>
        <fullName evidence="8">Toxin VapC</fullName>
    </alternativeName>
</protein>
<evidence type="ECO:0000256" key="6">
    <source>
        <dbReference type="ARBA" id="ARBA00022842"/>
    </source>
</evidence>
<dbReference type="PANTHER" id="PTHR33653:SF1">
    <property type="entry name" value="RIBONUCLEASE VAPC2"/>
    <property type="match status" value="1"/>
</dbReference>
<dbReference type="InterPro" id="IPR029060">
    <property type="entry name" value="PIN-like_dom_sf"/>
</dbReference>
<evidence type="ECO:0000313" key="9">
    <source>
        <dbReference type="EMBL" id="UYZ10870.1"/>
    </source>
</evidence>
<dbReference type="GO" id="GO:0090729">
    <property type="term" value="F:toxin activity"/>
    <property type="evidence" value="ECO:0007669"/>
    <property type="project" value="UniProtKB-KW"/>
</dbReference>
<dbReference type="AlphaFoldDB" id="A0A4Z1QRX0"/>
<gene>
    <name evidence="8" type="primary">vapC</name>
    <name evidence="9" type="ORF">CFBP5507_25400</name>
</gene>
<organism evidence="9 10">
    <name type="scientific">Agrobacterium salinitolerans</name>
    <dbReference type="NCBI Taxonomy" id="1183413"/>
    <lineage>
        <taxon>Bacteria</taxon>
        <taxon>Pseudomonadati</taxon>
        <taxon>Pseudomonadota</taxon>
        <taxon>Alphaproteobacteria</taxon>
        <taxon>Hyphomicrobiales</taxon>
        <taxon>Rhizobiaceae</taxon>
        <taxon>Rhizobium/Agrobacterium group</taxon>
        <taxon>Agrobacterium</taxon>
    </lineage>
</organism>
<dbReference type="HAMAP" id="MF_00265">
    <property type="entry name" value="VapC_Nob1"/>
    <property type="match status" value="1"/>
</dbReference>
<evidence type="ECO:0000256" key="1">
    <source>
        <dbReference type="ARBA" id="ARBA00001946"/>
    </source>
</evidence>
<feature type="binding site" evidence="8">
    <location>
        <position position="6"/>
    </location>
    <ligand>
        <name>Mg(2+)</name>
        <dbReference type="ChEBI" id="CHEBI:18420"/>
    </ligand>
</feature>
<dbReference type="SUPFAM" id="SSF88723">
    <property type="entry name" value="PIN domain-like"/>
    <property type="match status" value="1"/>
</dbReference>
<proteinExistence type="inferred from homology"/>
<dbReference type="GO" id="GO:0016787">
    <property type="term" value="F:hydrolase activity"/>
    <property type="evidence" value="ECO:0007669"/>
    <property type="project" value="UniProtKB-KW"/>
</dbReference>
<evidence type="ECO:0000256" key="2">
    <source>
        <dbReference type="ARBA" id="ARBA00022649"/>
    </source>
</evidence>
<keyword evidence="5 8" id="KW-0378">Hydrolase</keyword>
<evidence type="ECO:0000256" key="8">
    <source>
        <dbReference type="HAMAP-Rule" id="MF_00265"/>
    </source>
</evidence>
<dbReference type="PANTHER" id="PTHR33653">
    <property type="entry name" value="RIBONUCLEASE VAPC2"/>
    <property type="match status" value="1"/>
</dbReference>
<dbReference type="KEGG" id="asal:CFBP5507_25400"/>
<dbReference type="Gene3D" id="3.40.50.1010">
    <property type="entry name" value="5'-nuclease"/>
    <property type="match status" value="1"/>
</dbReference>
<dbReference type="GO" id="GO:0004540">
    <property type="term" value="F:RNA nuclease activity"/>
    <property type="evidence" value="ECO:0007669"/>
    <property type="project" value="InterPro"/>
</dbReference>
<keyword evidence="2 8" id="KW-1277">Toxin-antitoxin system</keyword>
<comment type="function">
    <text evidence="8">Toxic component of a toxin-antitoxin (TA) system. An RNase.</text>
</comment>
<dbReference type="EMBL" id="CP109970">
    <property type="protein sequence ID" value="UYZ10870.1"/>
    <property type="molecule type" value="Genomic_DNA"/>
</dbReference>
<accession>A0A4Z1QRX0</accession>
<keyword evidence="3 8" id="KW-0540">Nuclease</keyword>
<evidence type="ECO:0000256" key="3">
    <source>
        <dbReference type="ARBA" id="ARBA00022722"/>
    </source>
</evidence>
<comment type="similarity">
    <text evidence="7 8">Belongs to the PINc/VapC protein family.</text>
</comment>
<sequence>MRYLLDTNILSNVTKAEPSASLLTWMAEQADADLFIASLTIAEIHRGILEKPAGKKRVGLEAWFAGNEGPRALFAGRILSFDEKAALIWGELMAQGKASGRPRSALDTIVAAIAQSNGCIVVTDNERDFHGVEIINPLRQTAI</sequence>
<dbReference type="InterPro" id="IPR002716">
    <property type="entry name" value="PIN_dom"/>
</dbReference>
<name>A0A4Z1QRX0_9HYPH</name>
<dbReference type="InterPro" id="IPR050556">
    <property type="entry name" value="Type_II_TA_system_RNase"/>
</dbReference>